<evidence type="ECO:0000256" key="1">
    <source>
        <dbReference type="ARBA" id="ARBA00004651"/>
    </source>
</evidence>
<comment type="subcellular location">
    <subcellularLocation>
        <location evidence="1">Cell membrane</location>
        <topology evidence="1">Multi-pass membrane protein</topology>
    </subcellularLocation>
</comment>
<evidence type="ECO:0000256" key="4">
    <source>
        <dbReference type="ARBA" id="ARBA00022989"/>
    </source>
</evidence>
<evidence type="ECO:0000313" key="8">
    <source>
        <dbReference type="EMBL" id="MBA2871755.1"/>
    </source>
</evidence>
<evidence type="ECO:0000256" key="5">
    <source>
        <dbReference type="ARBA" id="ARBA00023136"/>
    </source>
</evidence>
<feature type="transmembrane region" description="Helical" evidence="6">
    <location>
        <begin position="124"/>
        <end position="143"/>
    </location>
</feature>
<evidence type="ECO:0000313" key="9">
    <source>
        <dbReference type="Proteomes" id="UP000580891"/>
    </source>
</evidence>
<keyword evidence="3 6" id="KW-0812">Transmembrane</keyword>
<evidence type="ECO:0000256" key="2">
    <source>
        <dbReference type="ARBA" id="ARBA00022475"/>
    </source>
</evidence>
<dbReference type="AlphaFoldDB" id="A0A7V9Z0M5"/>
<feature type="transmembrane region" description="Helical" evidence="6">
    <location>
        <begin position="70"/>
        <end position="88"/>
    </location>
</feature>
<evidence type="ECO:0000256" key="3">
    <source>
        <dbReference type="ARBA" id="ARBA00022692"/>
    </source>
</evidence>
<gene>
    <name evidence="8" type="ORF">HNQ85_002030</name>
</gene>
<protein>
    <submittedName>
        <fullName evidence="8">Putative RDD family membrane protein YckC</fullName>
    </submittedName>
</protein>
<name>A0A7V9Z0M5_9BACL</name>
<dbReference type="GO" id="GO:0005886">
    <property type="term" value="C:plasma membrane"/>
    <property type="evidence" value="ECO:0007669"/>
    <property type="project" value="UniProtKB-SubCell"/>
</dbReference>
<comment type="caution">
    <text evidence="8">The sequence shown here is derived from an EMBL/GenBank/DDBJ whole genome shotgun (WGS) entry which is preliminary data.</text>
</comment>
<dbReference type="EMBL" id="JACDUU010000004">
    <property type="protein sequence ID" value="MBA2871755.1"/>
    <property type="molecule type" value="Genomic_DNA"/>
</dbReference>
<keyword evidence="2" id="KW-1003">Cell membrane</keyword>
<dbReference type="RefSeq" id="WP_409994126.1">
    <property type="nucleotide sequence ID" value="NZ_JACDUU010000004.1"/>
</dbReference>
<keyword evidence="5 6" id="KW-0472">Membrane</keyword>
<feature type="transmembrane region" description="Helical" evidence="6">
    <location>
        <begin position="36"/>
        <end position="58"/>
    </location>
</feature>
<feature type="domain" description="RDD" evidence="7">
    <location>
        <begin position="29"/>
        <end position="155"/>
    </location>
</feature>
<organism evidence="8 9">
    <name type="scientific">[Anoxybacillus] calidus</name>
    <dbReference type="NCBI Taxonomy" id="575178"/>
    <lineage>
        <taxon>Bacteria</taxon>
        <taxon>Bacillati</taxon>
        <taxon>Bacillota</taxon>
        <taxon>Bacilli</taxon>
        <taxon>Bacillales</taxon>
        <taxon>Anoxybacillaceae</taxon>
        <taxon>Paranoxybacillus</taxon>
    </lineage>
</organism>
<reference evidence="8 9" key="1">
    <citation type="submission" date="2020-07" db="EMBL/GenBank/DDBJ databases">
        <title>Genomic Encyclopedia of Type Strains, Phase IV (KMG-IV): sequencing the most valuable type-strain genomes for metagenomic binning, comparative biology and taxonomic classification.</title>
        <authorList>
            <person name="Goeker M."/>
        </authorList>
    </citation>
    <scope>NUCLEOTIDE SEQUENCE [LARGE SCALE GENOMIC DNA]</scope>
    <source>
        <strain evidence="8 9">DSM 25220</strain>
    </source>
</reference>
<evidence type="ECO:0000256" key="6">
    <source>
        <dbReference type="SAM" id="Phobius"/>
    </source>
</evidence>
<dbReference type="Proteomes" id="UP000580891">
    <property type="component" value="Unassembled WGS sequence"/>
</dbReference>
<dbReference type="Pfam" id="PF06271">
    <property type="entry name" value="RDD"/>
    <property type="match status" value="1"/>
</dbReference>
<keyword evidence="4 6" id="KW-1133">Transmembrane helix</keyword>
<sequence>MMNEEQQSIEQATMQSETVVLPNYATFHYAGFWMRFWAYLLDLIVIASMNGIIVYPIFRFMDLPLEKNHMFTPLSIATATTFYLYFIFMTKIFKQTIGKMVFGLKVIDVNNRSLTWSTVLFRELVGKFISKTILFIGFLVAAFSPKKQGIHDMIADTTVVHERTC</sequence>
<dbReference type="PANTHER" id="PTHR36115:SF9">
    <property type="entry name" value="LMO1584 PROTEIN"/>
    <property type="match status" value="1"/>
</dbReference>
<dbReference type="InterPro" id="IPR010432">
    <property type="entry name" value="RDD"/>
</dbReference>
<dbReference type="PANTHER" id="PTHR36115">
    <property type="entry name" value="PROLINE-RICH ANTIGEN HOMOLOG-RELATED"/>
    <property type="match status" value="1"/>
</dbReference>
<keyword evidence="9" id="KW-1185">Reference proteome</keyword>
<evidence type="ECO:0000259" key="7">
    <source>
        <dbReference type="Pfam" id="PF06271"/>
    </source>
</evidence>
<proteinExistence type="predicted"/>
<dbReference type="InterPro" id="IPR051791">
    <property type="entry name" value="Pra-immunoreactive"/>
</dbReference>
<accession>A0A7V9Z0M5</accession>